<keyword evidence="12" id="KW-1185">Reference proteome</keyword>
<dbReference type="PROSITE" id="PS00211">
    <property type="entry name" value="ABC_TRANSPORTER_1"/>
    <property type="match status" value="1"/>
</dbReference>
<evidence type="ECO:0000256" key="5">
    <source>
        <dbReference type="ARBA" id="ARBA00022741"/>
    </source>
</evidence>
<evidence type="ECO:0000313" key="12">
    <source>
        <dbReference type="Proteomes" id="UP000681343"/>
    </source>
</evidence>
<accession>A0A810PUF1</accession>
<dbReference type="InterPro" id="IPR005286">
    <property type="entry name" value="Cell_div_FtsE"/>
</dbReference>
<dbReference type="GO" id="GO:0005524">
    <property type="term" value="F:ATP binding"/>
    <property type="evidence" value="ECO:0007669"/>
    <property type="project" value="UniProtKB-UniRule"/>
</dbReference>
<keyword evidence="7 9" id="KW-0472">Membrane</keyword>
<organism evidence="11 12">
    <name type="scientific">Vescimonas fastidiosa</name>
    <dbReference type="NCBI Taxonomy" id="2714353"/>
    <lineage>
        <taxon>Bacteria</taxon>
        <taxon>Bacillati</taxon>
        <taxon>Bacillota</taxon>
        <taxon>Clostridia</taxon>
        <taxon>Eubacteriales</taxon>
        <taxon>Oscillospiraceae</taxon>
        <taxon>Vescimonas</taxon>
    </lineage>
</organism>
<dbReference type="PANTHER" id="PTHR24220:SF470">
    <property type="entry name" value="CELL DIVISION ATP-BINDING PROTEIN FTSE"/>
    <property type="match status" value="1"/>
</dbReference>
<evidence type="ECO:0000259" key="10">
    <source>
        <dbReference type="PROSITE" id="PS50893"/>
    </source>
</evidence>
<dbReference type="InterPro" id="IPR015854">
    <property type="entry name" value="ABC_transpr_LolD-like"/>
</dbReference>
<evidence type="ECO:0000256" key="9">
    <source>
        <dbReference type="RuleBase" id="RU365094"/>
    </source>
</evidence>
<dbReference type="GO" id="GO:0051301">
    <property type="term" value="P:cell division"/>
    <property type="evidence" value="ECO:0007669"/>
    <property type="project" value="UniProtKB-UniRule"/>
</dbReference>
<keyword evidence="8 9" id="KW-0131">Cell cycle</keyword>
<geneLocation type="plasmid" evidence="11 12">
    <name>pMM35_01</name>
</geneLocation>
<dbReference type="InterPro" id="IPR017871">
    <property type="entry name" value="ABC_transporter-like_CS"/>
</dbReference>
<keyword evidence="5 9" id="KW-0547">Nucleotide-binding</keyword>
<dbReference type="InterPro" id="IPR003439">
    <property type="entry name" value="ABC_transporter-like_ATP-bd"/>
</dbReference>
<comment type="subunit">
    <text evidence="9">Homodimer. Forms a membrane-associated complex with FtsX.</text>
</comment>
<dbReference type="InterPro" id="IPR027417">
    <property type="entry name" value="P-loop_NTPase"/>
</dbReference>
<evidence type="ECO:0000256" key="1">
    <source>
        <dbReference type="ARBA" id="ARBA00005417"/>
    </source>
</evidence>
<keyword evidence="11" id="KW-0614">Plasmid</keyword>
<dbReference type="Pfam" id="PF00005">
    <property type="entry name" value="ABC_tran"/>
    <property type="match status" value="1"/>
</dbReference>
<proteinExistence type="inferred from homology"/>
<dbReference type="KEGG" id="vfa:MM35RIKEN_21600"/>
<dbReference type="NCBIfam" id="TIGR02673">
    <property type="entry name" value="FtsE"/>
    <property type="match status" value="1"/>
</dbReference>
<dbReference type="Proteomes" id="UP000681343">
    <property type="component" value="Plasmid pMM35_01"/>
</dbReference>
<dbReference type="RefSeq" id="WP_212821777.1">
    <property type="nucleotide sequence ID" value="NZ_AP023416.1"/>
</dbReference>
<evidence type="ECO:0000256" key="4">
    <source>
        <dbReference type="ARBA" id="ARBA00022618"/>
    </source>
</evidence>
<feature type="domain" description="ABC transporter" evidence="10">
    <location>
        <begin position="2"/>
        <end position="227"/>
    </location>
</feature>
<dbReference type="SUPFAM" id="SSF52540">
    <property type="entry name" value="P-loop containing nucleoside triphosphate hydrolases"/>
    <property type="match status" value="1"/>
</dbReference>
<dbReference type="GO" id="GO:0005886">
    <property type="term" value="C:plasma membrane"/>
    <property type="evidence" value="ECO:0007669"/>
    <property type="project" value="UniProtKB-SubCell"/>
</dbReference>
<keyword evidence="6 9" id="KW-0067">ATP-binding</keyword>
<dbReference type="AlphaFoldDB" id="A0A810PUF1"/>
<dbReference type="InterPro" id="IPR003593">
    <property type="entry name" value="AAA+_ATPase"/>
</dbReference>
<dbReference type="Gene3D" id="3.40.50.300">
    <property type="entry name" value="P-loop containing nucleotide triphosphate hydrolases"/>
    <property type="match status" value="1"/>
</dbReference>
<reference evidence="11" key="1">
    <citation type="submission" date="2020-09" db="EMBL/GenBank/DDBJ databases">
        <title>New species isolated from human feces.</title>
        <authorList>
            <person name="Kitahara M."/>
            <person name="Shigeno Y."/>
            <person name="Shime M."/>
            <person name="Matsumoto Y."/>
            <person name="Nakamura S."/>
            <person name="Motooka D."/>
            <person name="Fukuoka S."/>
            <person name="Nishikawa H."/>
            <person name="Benno Y."/>
        </authorList>
    </citation>
    <scope>NUCLEOTIDE SEQUENCE</scope>
    <source>
        <strain evidence="11">MM35</strain>
        <plasmid evidence="11">pMM35_01</plasmid>
    </source>
</reference>
<name>A0A810PUF1_9FIRM</name>
<evidence type="ECO:0000256" key="8">
    <source>
        <dbReference type="ARBA" id="ARBA00023306"/>
    </source>
</evidence>
<comment type="function">
    <text evidence="9">Part of the ABC transporter FtsEX involved in cellular division.</text>
</comment>
<gene>
    <name evidence="9" type="primary">ftsE</name>
    <name evidence="11" type="ORF">MM35RIKEN_21600</name>
</gene>
<evidence type="ECO:0000256" key="6">
    <source>
        <dbReference type="ARBA" id="ARBA00022840"/>
    </source>
</evidence>
<dbReference type="GO" id="GO:0022857">
    <property type="term" value="F:transmembrane transporter activity"/>
    <property type="evidence" value="ECO:0007669"/>
    <property type="project" value="TreeGrafter"/>
</dbReference>
<dbReference type="SMART" id="SM00382">
    <property type="entry name" value="AAA"/>
    <property type="match status" value="1"/>
</dbReference>
<sequence>MIRLIDVKKVYDNGTEALKGISFSIEDGEFAFLVGPSGSGKSTVIKLLTGEIVPTSGRVMVNGFSMGRISDKQIPYMRRTIGVIFQDFRLITNKTVWDNLSLAMRAVGASPREIKARIPYVLELVGLKGKEQSLPDQLSGGEQQRVAIARALVNNPSTIVADEPTGNLDPARSLEIMTLLERINALGTTVVVVTHEKGLVNHFDKRVITINAGMVAGDAMGRYEVAR</sequence>
<evidence type="ECO:0000313" key="11">
    <source>
        <dbReference type="EMBL" id="BCK79968.1"/>
    </source>
</evidence>
<comment type="subcellular location">
    <subcellularLocation>
        <location evidence="9">Cell membrane</location>
        <topology evidence="9">Peripheral membrane protein</topology>
        <orientation evidence="9">Cytoplasmic side</orientation>
    </subcellularLocation>
</comment>
<dbReference type="PANTHER" id="PTHR24220">
    <property type="entry name" value="IMPORT ATP-BINDING PROTEIN"/>
    <property type="match status" value="1"/>
</dbReference>
<evidence type="ECO:0000256" key="2">
    <source>
        <dbReference type="ARBA" id="ARBA00020019"/>
    </source>
</evidence>
<keyword evidence="4 9" id="KW-0132">Cell division</keyword>
<evidence type="ECO:0000256" key="3">
    <source>
        <dbReference type="ARBA" id="ARBA00022475"/>
    </source>
</evidence>
<keyword evidence="3 9" id="KW-1003">Cell membrane</keyword>
<dbReference type="PROSITE" id="PS50893">
    <property type="entry name" value="ABC_TRANSPORTER_2"/>
    <property type="match status" value="1"/>
</dbReference>
<evidence type="ECO:0000256" key="7">
    <source>
        <dbReference type="ARBA" id="ARBA00023136"/>
    </source>
</evidence>
<comment type="similarity">
    <text evidence="1 9">Belongs to the ABC transporter superfamily.</text>
</comment>
<dbReference type="FunFam" id="3.40.50.300:FF:000056">
    <property type="entry name" value="Cell division ATP-binding protein FtsE"/>
    <property type="match status" value="1"/>
</dbReference>
<dbReference type="GO" id="GO:0016887">
    <property type="term" value="F:ATP hydrolysis activity"/>
    <property type="evidence" value="ECO:0007669"/>
    <property type="project" value="InterPro"/>
</dbReference>
<protein>
    <recommendedName>
        <fullName evidence="2 9">Cell division ATP-binding protein FtsE</fullName>
    </recommendedName>
</protein>
<dbReference type="EMBL" id="AP023416">
    <property type="protein sequence ID" value="BCK79968.1"/>
    <property type="molecule type" value="Genomic_DNA"/>
</dbReference>